<dbReference type="InParanoid" id="A0A482X871"/>
<comment type="caution">
    <text evidence="15">The sequence shown here is derived from an EMBL/GenBank/DDBJ whole genome shotgun (WGS) entry which is preliminary data.</text>
</comment>
<dbReference type="Gene3D" id="3.40.800.20">
    <property type="entry name" value="Histone deacetylase domain"/>
    <property type="match status" value="1"/>
</dbReference>
<keyword evidence="16" id="KW-1185">Reference proteome</keyword>
<dbReference type="PRINTS" id="PR01270">
    <property type="entry name" value="HDASUPER"/>
</dbReference>
<evidence type="ECO:0000259" key="14">
    <source>
        <dbReference type="Pfam" id="PF00850"/>
    </source>
</evidence>
<dbReference type="InterPro" id="IPR023801">
    <property type="entry name" value="His_deacetylse_dom"/>
</dbReference>
<evidence type="ECO:0000256" key="7">
    <source>
        <dbReference type="ARBA" id="ARBA00023015"/>
    </source>
</evidence>
<dbReference type="Pfam" id="PF00850">
    <property type="entry name" value="Hist_deacetyl"/>
    <property type="match status" value="1"/>
</dbReference>
<dbReference type="InterPro" id="IPR044150">
    <property type="entry name" value="HDAC_classIV"/>
</dbReference>
<evidence type="ECO:0000256" key="3">
    <source>
        <dbReference type="ARBA" id="ARBA00012111"/>
    </source>
</evidence>
<dbReference type="PANTHER" id="PTHR10625">
    <property type="entry name" value="HISTONE DEACETYLASE HDAC1-RELATED"/>
    <property type="match status" value="1"/>
</dbReference>
<comment type="catalytic activity">
    <reaction evidence="10">
        <text>N(6)-acetyl-L-lysyl-[histone] + H2O = L-lysyl-[histone] + acetate</text>
        <dbReference type="Rhea" id="RHEA:58196"/>
        <dbReference type="Rhea" id="RHEA-COMP:9845"/>
        <dbReference type="Rhea" id="RHEA-COMP:11338"/>
        <dbReference type="ChEBI" id="CHEBI:15377"/>
        <dbReference type="ChEBI" id="CHEBI:29969"/>
        <dbReference type="ChEBI" id="CHEBI:30089"/>
        <dbReference type="ChEBI" id="CHEBI:61930"/>
        <dbReference type="EC" id="3.5.1.98"/>
    </reaction>
</comment>
<keyword evidence="5" id="KW-0378">Hydrolase</keyword>
<protein>
    <recommendedName>
        <fullName evidence="13">Histone deacetylase 11</fullName>
        <ecNumber evidence="3">3.5.1.98</ecNumber>
    </recommendedName>
</protein>
<comment type="subcellular location">
    <subcellularLocation>
        <location evidence="1">Nucleus</location>
    </subcellularLocation>
</comment>
<dbReference type="InterPro" id="IPR023696">
    <property type="entry name" value="Ureohydrolase_dom_sf"/>
</dbReference>
<evidence type="ECO:0000256" key="10">
    <source>
        <dbReference type="ARBA" id="ARBA00048287"/>
    </source>
</evidence>
<dbReference type="PANTHER" id="PTHR10625:SF23">
    <property type="entry name" value="HISTONE DEACETYLASE 11"/>
    <property type="match status" value="1"/>
</dbReference>
<dbReference type="EMBL" id="QKKF02016051">
    <property type="protein sequence ID" value="RZF41896.1"/>
    <property type="molecule type" value="Genomic_DNA"/>
</dbReference>
<evidence type="ECO:0000256" key="8">
    <source>
        <dbReference type="ARBA" id="ARBA00023163"/>
    </source>
</evidence>
<dbReference type="GO" id="GO:0040029">
    <property type="term" value="P:epigenetic regulation of gene expression"/>
    <property type="evidence" value="ECO:0007669"/>
    <property type="project" value="TreeGrafter"/>
</dbReference>
<dbReference type="EC" id="3.5.1.98" evidence="3"/>
<name>A0A482X871_LAOST</name>
<dbReference type="GO" id="GO:0000118">
    <property type="term" value="C:histone deacetylase complex"/>
    <property type="evidence" value="ECO:0007669"/>
    <property type="project" value="UniProtKB-ARBA"/>
</dbReference>
<keyword evidence="6" id="KW-0156">Chromatin regulator</keyword>
<dbReference type="STRING" id="195883.A0A482X871"/>
<evidence type="ECO:0000313" key="16">
    <source>
        <dbReference type="Proteomes" id="UP000291343"/>
    </source>
</evidence>
<evidence type="ECO:0000256" key="9">
    <source>
        <dbReference type="ARBA" id="ARBA00023242"/>
    </source>
</evidence>
<comment type="subunit">
    <text evidence="12">Interacts with HDAC6.</text>
</comment>
<evidence type="ECO:0000256" key="2">
    <source>
        <dbReference type="ARBA" id="ARBA00005947"/>
    </source>
</evidence>
<dbReference type="SMR" id="A0A482X871"/>
<comment type="function">
    <text evidence="11">Responsible for the deacetylation of lysine residues on the N-terminal part of the core histones (H2A, H2B, H3 and H4). Histone deacetylation gives a tag for epigenetic repression and plays an important role in transcriptional regulation, cell cycle progression and developmental events. Histone deacetylases act via the formation of large multiprotein complexes.</text>
</comment>
<sequence length="363" mass="40447">MGKLERAKKMGKVEDKAQSVASTNLWFEIAPQQCPIVYREEYNVNFGGFEKLHPFDASKWGNIFEFLIAEGALDSSSVMKPEEATEQDLLVVHSKQYLRNLKWSWTVSKIAEIPPLALLPNFLVQRFYLRPMRFQTGGSILAGRLAMKRGWAINIGGGFHHASAHCGGGFCPYADITLLIQFLYNDANSNVKSAMIVDLDAHQGNGYQKDFLGNRTVYIMDVYNRSVYPHDEDAKRAIDCKVELESYTSDATYLDLVEKNLDKSLNAFEPDILVYNAGTDILEGDRLGCLSVSAKGILSRDLLVFQKASERGIPIVMLTSGGYLKVTAKIIASSILNLHKAGLITLPYEPDCVVDLAEVLKHQ</sequence>
<evidence type="ECO:0000256" key="12">
    <source>
        <dbReference type="ARBA" id="ARBA00065154"/>
    </source>
</evidence>
<evidence type="ECO:0000256" key="5">
    <source>
        <dbReference type="ARBA" id="ARBA00022801"/>
    </source>
</evidence>
<dbReference type="GO" id="GO:0141221">
    <property type="term" value="F:histone deacetylase activity, hydrolytic mechanism"/>
    <property type="evidence" value="ECO:0007669"/>
    <property type="project" value="UniProtKB-EC"/>
</dbReference>
<dbReference type="OrthoDB" id="437693at2759"/>
<keyword evidence="7" id="KW-0805">Transcription regulation</keyword>
<comment type="similarity">
    <text evidence="2">Belongs to the histone deacetylase family.</text>
</comment>
<proteinExistence type="inferred from homology"/>
<accession>A0A482X871</accession>
<evidence type="ECO:0000256" key="13">
    <source>
        <dbReference type="ARBA" id="ARBA00072450"/>
    </source>
</evidence>
<evidence type="ECO:0000256" key="6">
    <source>
        <dbReference type="ARBA" id="ARBA00022853"/>
    </source>
</evidence>
<gene>
    <name evidence="15" type="ORF">LSTR_LSTR005664</name>
</gene>
<evidence type="ECO:0000313" key="15">
    <source>
        <dbReference type="EMBL" id="RZF41896.1"/>
    </source>
</evidence>
<dbReference type="InterPro" id="IPR037138">
    <property type="entry name" value="His_deacetylse_dom_sf"/>
</dbReference>
<reference evidence="15 16" key="1">
    <citation type="journal article" date="2017" name="Gigascience">
        <title>Genome sequence of the small brown planthopper, Laodelphax striatellus.</title>
        <authorList>
            <person name="Zhu J."/>
            <person name="Jiang F."/>
            <person name="Wang X."/>
            <person name="Yang P."/>
            <person name="Bao Y."/>
            <person name="Zhao W."/>
            <person name="Wang W."/>
            <person name="Lu H."/>
            <person name="Wang Q."/>
            <person name="Cui N."/>
            <person name="Li J."/>
            <person name="Chen X."/>
            <person name="Luo L."/>
            <person name="Yu J."/>
            <person name="Kang L."/>
            <person name="Cui F."/>
        </authorList>
    </citation>
    <scope>NUCLEOTIDE SEQUENCE [LARGE SCALE GENOMIC DNA]</scope>
    <source>
        <strain evidence="15">Lst14</strain>
    </source>
</reference>
<dbReference type="InterPro" id="IPR000286">
    <property type="entry name" value="HDACs"/>
</dbReference>
<dbReference type="FunFam" id="3.40.800.20:FF:000009">
    <property type="entry name" value="Histone deacetylase 11"/>
    <property type="match status" value="1"/>
</dbReference>
<keyword evidence="9" id="KW-0539">Nucleus</keyword>
<evidence type="ECO:0000256" key="1">
    <source>
        <dbReference type="ARBA" id="ARBA00004123"/>
    </source>
</evidence>
<dbReference type="FunCoup" id="A0A482X871">
    <property type="interactions" value="30"/>
</dbReference>
<feature type="domain" description="Histone deacetylase" evidence="14">
    <location>
        <begin position="53"/>
        <end position="328"/>
    </location>
</feature>
<keyword evidence="4" id="KW-0678">Repressor</keyword>
<evidence type="ECO:0000256" key="4">
    <source>
        <dbReference type="ARBA" id="ARBA00022491"/>
    </source>
</evidence>
<evidence type="ECO:0000256" key="11">
    <source>
        <dbReference type="ARBA" id="ARBA00059784"/>
    </source>
</evidence>
<organism evidence="15 16">
    <name type="scientific">Laodelphax striatellus</name>
    <name type="common">Small brown planthopper</name>
    <name type="synonym">Delphax striatella</name>
    <dbReference type="NCBI Taxonomy" id="195883"/>
    <lineage>
        <taxon>Eukaryota</taxon>
        <taxon>Metazoa</taxon>
        <taxon>Ecdysozoa</taxon>
        <taxon>Arthropoda</taxon>
        <taxon>Hexapoda</taxon>
        <taxon>Insecta</taxon>
        <taxon>Pterygota</taxon>
        <taxon>Neoptera</taxon>
        <taxon>Paraneoptera</taxon>
        <taxon>Hemiptera</taxon>
        <taxon>Auchenorrhyncha</taxon>
        <taxon>Fulgoroidea</taxon>
        <taxon>Delphacidae</taxon>
        <taxon>Criomorphinae</taxon>
        <taxon>Laodelphax</taxon>
    </lineage>
</organism>
<keyword evidence="8" id="KW-0804">Transcription</keyword>
<dbReference type="CDD" id="cd09993">
    <property type="entry name" value="HDAC_classIV"/>
    <property type="match status" value="1"/>
</dbReference>
<dbReference type="Proteomes" id="UP000291343">
    <property type="component" value="Unassembled WGS sequence"/>
</dbReference>
<dbReference type="SUPFAM" id="SSF52768">
    <property type="entry name" value="Arginase/deacetylase"/>
    <property type="match status" value="1"/>
</dbReference>
<dbReference type="AlphaFoldDB" id="A0A482X871"/>